<dbReference type="EMBL" id="ANIN01000002">
    <property type="protein sequence ID" value="ELA07992.1"/>
    <property type="molecule type" value="Genomic_DNA"/>
</dbReference>
<evidence type="ECO:0000313" key="1">
    <source>
        <dbReference type="EMBL" id="ELA07992.1"/>
    </source>
</evidence>
<organism evidence="1 2">
    <name type="scientific">Moraxella macacae 0408225</name>
    <dbReference type="NCBI Taxonomy" id="1230338"/>
    <lineage>
        <taxon>Bacteria</taxon>
        <taxon>Pseudomonadati</taxon>
        <taxon>Pseudomonadota</taxon>
        <taxon>Gammaproteobacteria</taxon>
        <taxon>Moraxellales</taxon>
        <taxon>Moraxellaceae</taxon>
        <taxon>Moraxella</taxon>
    </lineage>
</organism>
<evidence type="ECO:0008006" key="3">
    <source>
        <dbReference type="Google" id="ProtNLM"/>
    </source>
</evidence>
<dbReference type="AlphaFoldDB" id="L2F4Q5"/>
<sequence length="316" mass="36809">MTNPTFINPYTDFGFKRLFGTVASKPFLISFLNSILPDHHQIADLTFKNTEALGETIDDRKAIYDIFCESITGEQFIVELQRTKQAFFKDRTLYYSTFAITEQAKKGKDWHYQLKAVYCISILDFCFNDTNKQVIHKVQLKDQNNQIFYDKLTLIYFEMPKFDKGENELTTNLDKWLFYLKNLKDLQMIPQVFDGNEVFEQAFEQAKIANMNREEWMRYELSLKTYRDNMATQEYAKQVAWEDGLNQGIEQGMEKGIKKGMEKGIKKGMEKGIKKGLEQGMEKGILQTAQKLKNLGLPIHMIIQATGLDKNSIEKL</sequence>
<proteinExistence type="predicted"/>
<dbReference type="PATRIC" id="fig|1230338.3.peg.1171"/>
<keyword evidence="2" id="KW-1185">Reference proteome</keyword>
<dbReference type="NCBIfam" id="TIGR01784">
    <property type="entry name" value="T_den_put_tspse"/>
    <property type="match status" value="1"/>
</dbReference>
<dbReference type="Proteomes" id="UP000023795">
    <property type="component" value="Unassembled WGS sequence"/>
</dbReference>
<name>L2F4Q5_9GAMM</name>
<dbReference type="RefSeq" id="WP_009501504.1">
    <property type="nucleotide sequence ID" value="NZ_ANIN01000002.1"/>
</dbReference>
<dbReference type="PANTHER" id="PTHR41317:SF1">
    <property type="entry name" value="PD-(D_E)XK NUCLEASE FAMILY TRANSPOSASE"/>
    <property type="match status" value="1"/>
</dbReference>
<dbReference type="InterPro" id="IPR010106">
    <property type="entry name" value="RpnA"/>
</dbReference>
<protein>
    <recommendedName>
        <fullName evidence="3">Rpn family recombination-promoting nuclease/putative transposase</fullName>
    </recommendedName>
</protein>
<accession>L2F4Q5</accession>
<gene>
    <name evidence="1" type="ORF">MOMA_05511</name>
</gene>
<evidence type="ECO:0000313" key="2">
    <source>
        <dbReference type="Proteomes" id="UP000023795"/>
    </source>
</evidence>
<dbReference type="eggNOG" id="COG5464">
    <property type="taxonomic scope" value="Bacteria"/>
</dbReference>
<dbReference type="PANTHER" id="PTHR41317">
    <property type="entry name" value="PD-(D_E)XK NUCLEASE FAMILY TRANSPOSASE"/>
    <property type="match status" value="1"/>
</dbReference>
<dbReference type="STRING" id="1230338.MOMA_05511"/>
<reference evidence="1 2" key="1">
    <citation type="journal article" date="2013" name="Genome Announc.">
        <title>Genome Sequence of Moraxella macacae 0408225, a Novel Bacterial Species Isolated from a Cynomolgus Macaque with Epistaxis.</title>
        <authorList>
            <person name="Ladner J.T."/>
            <person name="Whitehouse C.A."/>
            <person name="Koroleva G.I."/>
            <person name="Palacios G.F."/>
        </authorList>
    </citation>
    <scope>NUCLEOTIDE SEQUENCE [LARGE SCALE GENOMIC DNA]</scope>
    <source>
        <strain evidence="1 2">0408225</strain>
    </source>
</reference>
<comment type="caution">
    <text evidence="1">The sequence shown here is derived from an EMBL/GenBank/DDBJ whole genome shotgun (WGS) entry which is preliminary data.</text>
</comment>
<dbReference type="OrthoDB" id="9812287at2"/>
<dbReference type="Pfam" id="PF12784">
    <property type="entry name" value="PDDEXK_2"/>
    <property type="match status" value="1"/>
</dbReference>